<proteinExistence type="predicted"/>
<keyword evidence="1" id="KW-1133">Transmembrane helix</keyword>
<protein>
    <submittedName>
        <fullName evidence="2">DUF3021 domain-containing protein</fullName>
    </submittedName>
</protein>
<feature type="transmembrane region" description="Helical" evidence="1">
    <location>
        <begin position="111"/>
        <end position="136"/>
    </location>
</feature>
<sequence>MKTKEVIGMALLGACVGVAIGTTIELVFSFTFAGTSFSPGTPEFLNGFTNSNLAVFVERVVYALYGIICSFAGLLYRDEHRPLALSAAMHFGVVILCGIAAGSYLKWWSSGWGMLGVIVSIVVTYLIIWLVTWLFTKGEVARMNEKLQ</sequence>
<gene>
    <name evidence="2" type="ORF">FYJ63_04040</name>
</gene>
<dbReference type="RefSeq" id="WP_154544053.1">
    <property type="nucleotide sequence ID" value="NZ_VUMY01000006.1"/>
</dbReference>
<name>A0A7K0K1W5_9ACTO</name>
<evidence type="ECO:0000313" key="2">
    <source>
        <dbReference type="EMBL" id="MST49409.1"/>
    </source>
</evidence>
<dbReference type="Proteomes" id="UP000442535">
    <property type="component" value="Unassembled WGS sequence"/>
</dbReference>
<dbReference type="EMBL" id="VUMY01000006">
    <property type="protein sequence ID" value="MST49409.1"/>
    <property type="molecule type" value="Genomic_DNA"/>
</dbReference>
<feature type="transmembrane region" description="Helical" evidence="1">
    <location>
        <begin position="53"/>
        <end position="76"/>
    </location>
</feature>
<keyword evidence="1" id="KW-0472">Membrane</keyword>
<dbReference type="InterPro" id="IPR021560">
    <property type="entry name" value="DUF3021"/>
</dbReference>
<organism evidence="2 3">
    <name type="scientific">Mobiluncus porci</name>
    <dbReference type="NCBI Taxonomy" id="2652278"/>
    <lineage>
        <taxon>Bacteria</taxon>
        <taxon>Bacillati</taxon>
        <taxon>Actinomycetota</taxon>
        <taxon>Actinomycetes</taxon>
        <taxon>Actinomycetales</taxon>
        <taxon>Actinomycetaceae</taxon>
        <taxon>Mobiluncus</taxon>
    </lineage>
</organism>
<feature type="transmembrane region" description="Helical" evidence="1">
    <location>
        <begin position="7"/>
        <end position="33"/>
    </location>
</feature>
<comment type="caution">
    <text evidence="2">The sequence shown here is derived from an EMBL/GenBank/DDBJ whole genome shotgun (WGS) entry which is preliminary data.</text>
</comment>
<reference evidence="2 3" key="1">
    <citation type="submission" date="2019-08" db="EMBL/GenBank/DDBJ databases">
        <title>In-depth cultivation of the pig gut microbiome towards novel bacterial diversity and tailored functional studies.</title>
        <authorList>
            <person name="Wylensek D."/>
            <person name="Hitch T.C.A."/>
            <person name="Clavel T."/>
        </authorList>
    </citation>
    <scope>NUCLEOTIDE SEQUENCE [LARGE SCALE GENOMIC DNA]</scope>
    <source>
        <strain evidence="2 3">RF-GAM-744-WT-7</strain>
    </source>
</reference>
<dbReference type="Pfam" id="PF11457">
    <property type="entry name" value="DUF3021"/>
    <property type="match status" value="1"/>
</dbReference>
<evidence type="ECO:0000313" key="3">
    <source>
        <dbReference type="Proteomes" id="UP000442535"/>
    </source>
</evidence>
<keyword evidence="3" id="KW-1185">Reference proteome</keyword>
<feature type="transmembrane region" description="Helical" evidence="1">
    <location>
        <begin position="83"/>
        <end position="105"/>
    </location>
</feature>
<dbReference type="AlphaFoldDB" id="A0A7K0K1W5"/>
<accession>A0A7K0K1W5</accession>
<keyword evidence="1" id="KW-0812">Transmembrane</keyword>
<evidence type="ECO:0000256" key="1">
    <source>
        <dbReference type="SAM" id="Phobius"/>
    </source>
</evidence>